<gene>
    <name evidence="1" type="ORF">SAMN06295987_101401</name>
</gene>
<keyword evidence="2" id="KW-1185">Reference proteome</keyword>
<dbReference type="STRING" id="428990.SAMN06295987_101401"/>
<dbReference type="AlphaFoldDB" id="A0A1U6GTR6"/>
<dbReference type="Proteomes" id="UP000190989">
    <property type="component" value="Unassembled WGS sequence"/>
</dbReference>
<name>A0A1U6GTR6_9SPHN</name>
<evidence type="ECO:0000313" key="1">
    <source>
        <dbReference type="EMBL" id="SLJ86884.1"/>
    </source>
</evidence>
<dbReference type="RefSeq" id="WP_079729311.1">
    <property type="nucleotide sequence ID" value="NZ_FVZE01000001.1"/>
</dbReference>
<protein>
    <submittedName>
        <fullName evidence="1">Uncharacterized protein</fullName>
    </submittedName>
</protein>
<dbReference type="EMBL" id="FVZE01000001">
    <property type="protein sequence ID" value="SLJ86884.1"/>
    <property type="molecule type" value="Genomic_DNA"/>
</dbReference>
<proteinExistence type="predicted"/>
<organism evidence="1 2">
    <name type="scientific">Novosphingobium mathurense</name>
    <dbReference type="NCBI Taxonomy" id="428990"/>
    <lineage>
        <taxon>Bacteria</taxon>
        <taxon>Pseudomonadati</taxon>
        <taxon>Pseudomonadota</taxon>
        <taxon>Alphaproteobacteria</taxon>
        <taxon>Sphingomonadales</taxon>
        <taxon>Sphingomonadaceae</taxon>
        <taxon>Novosphingobium</taxon>
    </lineage>
</organism>
<accession>A0A1U6GTR6</accession>
<sequence length="183" mass="18773">MSNFRIDAHELKAIGTGTRSSRLAAFRAANGLDPNGIKLAEGGASKAPVRTVATPAATTTPAPKLAPKAPAPTAAQIEQTRQRARHDAVMRSPHAKGRRSIAAGLLGGAPDRSAADIIAALPTMPTDAEAVANARRNRVATVWERAIAANTGKSVAPASKPATTTGNKAWDNVIARMAPAHAA</sequence>
<evidence type="ECO:0000313" key="2">
    <source>
        <dbReference type="Proteomes" id="UP000190989"/>
    </source>
</evidence>
<reference evidence="2" key="1">
    <citation type="submission" date="2017-02" db="EMBL/GenBank/DDBJ databases">
        <authorList>
            <person name="Varghese N."/>
            <person name="Submissions S."/>
        </authorList>
    </citation>
    <scope>NUCLEOTIDE SEQUENCE [LARGE SCALE GENOMIC DNA]</scope>
    <source>
        <strain evidence="2">SM117</strain>
    </source>
</reference>